<evidence type="ECO:0000313" key="11">
    <source>
        <dbReference type="EMBL" id="MDL4841524.1"/>
    </source>
</evidence>
<keyword evidence="6 11" id="KW-0695">RNA-directed DNA polymerase</keyword>
<comment type="similarity">
    <text evidence="8">Belongs to the bacterial reverse transcriptase family.</text>
</comment>
<reference evidence="11 12" key="1">
    <citation type="submission" date="2023-06" db="EMBL/GenBank/DDBJ databases">
        <title>Aquibacillus rhizosphaerae LR5S19.</title>
        <authorList>
            <person name="Sun J.-Q."/>
        </authorList>
    </citation>
    <scope>NUCLEOTIDE SEQUENCE [LARGE SCALE GENOMIC DNA]</scope>
    <source>
        <strain evidence="11 12">LR5S19</strain>
    </source>
</reference>
<dbReference type="RefSeq" id="WP_285932809.1">
    <property type="nucleotide sequence ID" value="NZ_JASTZU010000041.1"/>
</dbReference>
<dbReference type="Pfam" id="PF08388">
    <property type="entry name" value="GIIM"/>
    <property type="match status" value="1"/>
</dbReference>
<dbReference type="Pfam" id="PF00078">
    <property type="entry name" value="RVT_1"/>
    <property type="match status" value="1"/>
</dbReference>
<dbReference type="InterPro" id="IPR051083">
    <property type="entry name" value="GrpII_Intron_Splice-Mob/Def"/>
</dbReference>
<dbReference type="SUPFAM" id="SSF56672">
    <property type="entry name" value="DNA/RNA polymerases"/>
    <property type="match status" value="1"/>
</dbReference>
<dbReference type="EMBL" id="JASTZU010000041">
    <property type="protein sequence ID" value="MDL4841524.1"/>
    <property type="molecule type" value="Genomic_DNA"/>
</dbReference>
<dbReference type="InterPro" id="IPR043128">
    <property type="entry name" value="Rev_trsase/Diguanyl_cyclase"/>
</dbReference>
<accession>A0ABT7L6Q7</accession>
<keyword evidence="2 11" id="KW-0808">Transferase</keyword>
<evidence type="ECO:0000256" key="6">
    <source>
        <dbReference type="ARBA" id="ARBA00022918"/>
    </source>
</evidence>
<keyword evidence="3 11" id="KW-0548">Nucleotidyltransferase</keyword>
<dbReference type="PRINTS" id="PR00866">
    <property type="entry name" value="RNADNAPOLMS"/>
</dbReference>
<evidence type="ECO:0000313" key="12">
    <source>
        <dbReference type="Proteomes" id="UP001235343"/>
    </source>
</evidence>
<comment type="catalytic activity">
    <reaction evidence="9">
        <text>DNA(n) + a 2'-deoxyribonucleoside 5'-triphosphate = DNA(n+1) + diphosphate</text>
        <dbReference type="Rhea" id="RHEA:22508"/>
        <dbReference type="Rhea" id="RHEA-COMP:17339"/>
        <dbReference type="Rhea" id="RHEA-COMP:17340"/>
        <dbReference type="ChEBI" id="CHEBI:33019"/>
        <dbReference type="ChEBI" id="CHEBI:61560"/>
        <dbReference type="ChEBI" id="CHEBI:173112"/>
        <dbReference type="EC" id="2.7.7.49"/>
    </reaction>
</comment>
<comment type="caution">
    <text evidence="11">The sequence shown here is derived from an EMBL/GenBank/DDBJ whole genome shotgun (WGS) entry which is preliminary data.</text>
</comment>
<evidence type="ECO:0000256" key="3">
    <source>
        <dbReference type="ARBA" id="ARBA00022695"/>
    </source>
</evidence>
<evidence type="ECO:0000259" key="10">
    <source>
        <dbReference type="PROSITE" id="PS50878"/>
    </source>
</evidence>
<dbReference type="InterPro" id="IPR043502">
    <property type="entry name" value="DNA/RNA_pol_sf"/>
</dbReference>
<sequence>MYERKLIDKILDNDNLNQAFKQVKRNKGAAGFDGMSIEDLDGHLLKNKDEIIRQIRQRKYQPQPVLRVEIPKPNGGTRLLGIPTVTDRLIQQAITQVLTPMFDNQFSENSYGFRPRRYAEMAILKALDFMNDGYDWIVDIDLERFFDTVHHDRLMNLVSRTVNDGDVISLIRKFLESGVQIDEEFKETVIGTPQGGNLSPLLSNIMLNELDKELESRGLHFVRYADDCIIMVKSEMSAKRVMRSATKFIEEKLGLIVNAKKSKVIRPNDPDMKFLGFGFFKDYQAELYKAKPHQKSVENFKYKLKQLSRKNWGVDTKYQVERINQLIRGWVNYFRIGDMKTLLGKIDSHTRFRLRMCVWKKWKTAKNRRKNLIKLGMNKSNAYKYSHTSKGAARTAYSWVLTTTITNKRLAKFGLISCKQHYSKVHV</sequence>
<gene>
    <name evidence="11" type="primary">ltrA</name>
    <name evidence="11" type="ORF">QQS35_13835</name>
</gene>
<dbReference type="GO" id="GO:0003964">
    <property type="term" value="F:RNA-directed DNA polymerase activity"/>
    <property type="evidence" value="ECO:0007669"/>
    <property type="project" value="UniProtKB-KW"/>
</dbReference>
<keyword evidence="5" id="KW-0460">Magnesium</keyword>
<evidence type="ECO:0000256" key="7">
    <source>
        <dbReference type="ARBA" id="ARBA00023118"/>
    </source>
</evidence>
<dbReference type="InterPro" id="IPR000123">
    <property type="entry name" value="Reverse_transcriptase_msDNA"/>
</dbReference>
<keyword evidence="4" id="KW-0479">Metal-binding</keyword>
<dbReference type="Gene3D" id="3.30.70.270">
    <property type="match status" value="1"/>
</dbReference>
<evidence type="ECO:0000256" key="5">
    <source>
        <dbReference type="ARBA" id="ARBA00022842"/>
    </source>
</evidence>
<keyword evidence="7" id="KW-0051">Antiviral defense</keyword>
<evidence type="ECO:0000256" key="9">
    <source>
        <dbReference type="ARBA" id="ARBA00048173"/>
    </source>
</evidence>
<evidence type="ECO:0000256" key="8">
    <source>
        <dbReference type="ARBA" id="ARBA00034120"/>
    </source>
</evidence>
<dbReference type="PROSITE" id="PS50878">
    <property type="entry name" value="RT_POL"/>
    <property type="match status" value="1"/>
</dbReference>
<keyword evidence="12" id="KW-1185">Reference proteome</keyword>
<protein>
    <recommendedName>
        <fullName evidence="1">RNA-directed DNA polymerase</fullName>
        <ecNumber evidence="1">2.7.7.49</ecNumber>
    </recommendedName>
</protein>
<dbReference type="Proteomes" id="UP001235343">
    <property type="component" value="Unassembled WGS sequence"/>
</dbReference>
<evidence type="ECO:0000256" key="2">
    <source>
        <dbReference type="ARBA" id="ARBA00022679"/>
    </source>
</evidence>
<proteinExistence type="inferred from homology"/>
<evidence type="ECO:0000256" key="1">
    <source>
        <dbReference type="ARBA" id="ARBA00012493"/>
    </source>
</evidence>
<evidence type="ECO:0000256" key="4">
    <source>
        <dbReference type="ARBA" id="ARBA00022723"/>
    </source>
</evidence>
<dbReference type="PANTHER" id="PTHR34047:SF8">
    <property type="entry name" value="PROTEIN YKFC"/>
    <property type="match status" value="1"/>
</dbReference>
<feature type="domain" description="Reverse transcriptase" evidence="10">
    <location>
        <begin position="51"/>
        <end position="279"/>
    </location>
</feature>
<dbReference type="CDD" id="cd01651">
    <property type="entry name" value="RT_G2_intron"/>
    <property type="match status" value="1"/>
</dbReference>
<dbReference type="NCBIfam" id="TIGR04416">
    <property type="entry name" value="group_II_RT_mat"/>
    <property type="match status" value="1"/>
</dbReference>
<name>A0ABT7L6Q7_9BACI</name>
<dbReference type="PANTHER" id="PTHR34047">
    <property type="entry name" value="NUCLEAR INTRON MATURASE 1, MITOCHONDRIAL-RELATED"/>
    <property type="match status" value="1"/>
</dbReference>
<dbReference type="InterPro" id="IPR013597">
    <property type="entry name" value="Mat_intron_G2"/>
</dbReference>
<organism evidence="11 12">
    <name type="scientific">Aquibacillus rhizosphaerae</name>
    <dbReference type="NCBI Taxonomy" id="3051431"/>
    <lineage>
        <taxon>Bacteria</taxon>
        <taxon>Bacillati</taxon>
        <taxon>Bacillota</taxon>
        <taxon>Bacilli</taxon>
        <taxon>Bacillales</taxon>
        <taxon>Bacillaceae</taxon>
        <taxon>Aquibacillus</taxon>
    </lineage>
</organism>
<dbReference type="EC" id="2.7.7.49" evidence="1"/>
<dbReference type="InterPro" id="IPR000477">
    <property type="entry name" value="RT_dom"/>
</dbReference>
<dbReference type="InterPro" id="IPR030931">
    <property type="entry name" value="Group_II_RT_mat"/>
</dbReference>